<evidence type="ECO:0000259" key="9">
    <source>
        <dbReference type="Pfam" id="PF12821"/>
    </source>
</evidence>
<evidence type="ECO:0000256" key="2">
    <source>
        <dbReference type="ARBA" id="ARBA00022475"/>
    </source>
</evidence>
<evidence type="ECO:0000256" key="4">
    <source>
        <dbReference type="ARBA" id="ARBA00022692"/>
    </source>
</evidence>
<dbReference type="PANTHER" id="PTHR34390:SF1">
    <property type="entry name" value="SUCCINATE TRANSPORTER SUBUNIT YJJB-RELATED"/>
    <property type="match status" value="1"/>
</dbReference>
<reference evidence="10 11" key="1">
    <citation type="submission" date="2020-02" db="EMBL/GenBank/DDBJ databases">
        <title>Draft genome sequence of Lactococcus sp. Hs30E4-3.</title>
        <authorList>
            <person name="Noda S."/>
            <person name="Yuki M."/>
            <person name="Ohkuma M."/>
        </authorList>
    </citation>
    <scope>NUCLEOTIDE SEQUENCE [LARGE SCALE GENOMIC DNA]</scope>
    <source>
        <strain evidence="10 11">Hs30E4-3</strain>
    </source>
</reference>
<comment type="similarity">
    <text evidence="7">Belongs to the ThrE exporter (TC 2.A.79) family.</text>
</comment>
<comment type="caution">
    <text evidence="10">The sequence shown here is derived from an EMBL/GenBank/DDBJ whole genome shotgun (WGS) entry which is preliminary data.</text>
</comment>
<dbReference type="Pfam" id="PF12821">
    <property type="entry name" value="ThrE_2"/>
    <property type="match status" value="1"/>
</dbReference>
<dbReference type="GO" id="GO:0015744">
    <property type="term" value="P:succinate transport"/>
    <property type="evidence" value="ECO:0007669"/>
    <property type="project" value="TreeGrafter"/>
</dbReference>
<proteinExistence type="inferred from homology"/>
<dbReference type="GO" id="GO:0005886">
    <property type="term" value="C:plasma membrane"/>
    <property type="evidence" value="ECO:0007669"/>
    <property type="project" value="UniProtKB-SubCell"/>
</dbReference>
<keyword evidence="6 8" id="KW-0472">Membrane</keyword>
<dbReference type="PANTHER" id="PTHR34390">
    <property type="entry name" value="UPF0442 PROTEIN YJJB-RELATED"/>
    <property type="match status" value="1"/>
</dbReference>
<dbReference type="RefSeq" id="WP_172209602.1">
    <property type="nucleotide sequence ID" value="NZ_BLLI01000061.1"/>
</dbReference>
<sequence>MIILFNLLLQALLGYVGSFAFGILLNIPRRTLNRAGLVGGSAWLIFELVELLTKAFLNANWRVVVGSFLGAVVIGILSLSMSRAQKVPMLIYNIPGIFPLVPGGQAYQVVRNLVIGNQEAARANFELVVIIVGALAAGFWLAELINRLRGMNRLA</sequence>
<dbReference type="InterPro" id="IPR024528">
    <property type="entry name" value="ThrE_2"/>
</dbReference>
<keyword evidence="4 8" id="KW-0812">Transmembrane</keyword>
<keyword evidence="5 8" id="KW-1133">Transmembrane helix</keyword>
<evidence type="ECO:0000256" key="5">
    <source>
        <dbReference type="ARBA" id="ARBA00022989"/>
    </source>
</evidence>
<keyword evidence="2" id="KW-1003">Cell membrane</keyword>
<dbReference type="EMBL" id="BLLI01000061">
    <property type="protein sequence ID" value="GFH43166.1"/>
    <property type="molecule type" value="Genomic_DNA"/>
</dbReference>
<evidence type="ECO:0000313" key="11">
    <source>
        <dbReference type="Proteomes" id="UP000480303"/>
    </source>
</evidence>
<keyword evidence="11" id="KW-1185">Reference proteome</keyword>
<protein>
    <submittedName>
        <fullName evidence="10">Membrane protein</fullName>
    </submittedName>
</protein>
<feature type="transmembrane region" description="Helical" evidence="8">
    <location>
        <begin position="6"/>
        <end position="25"/>
    </location>
</feature>
<feature type="transmembrane region" description="Helical" evidence="8">
    <location>
        <begin position="63"/>
        <end position="82"/>
    </location>
</feature>
<evidence type="ECO:0000256" key="8">
    <source>
        <dbReference type="SAM" id="Phobius"/>
    </source>
</evidence>
<gene>
    <name evidence="10" type="ORF">Hs30E_17170</name>
</gene>
<dbReference type="AlphaFoldDB" id="A0A6A0BEF6"/>
<comment type="subcellular location">
    <subcellularLocation>
        <location evidence="1">Cell membrane</location>
        <topology evidence="1">Multi-pass membrane protein</topology>
    </subcellularLocation>
</comment>
<evidence type="ECO:0000313" key="10">
    <source>
        <dbReference type="EMBL" id="GFH43166.1"/>
    </source>
</evidence>
<feature type="transmembrane region" description="Helical" evidence="8">
    <location>
        <begin position="89"/>
        <end position="107"/>
    </location>
</feature>
<accession>A0A6A0BEF6</accession>
<name>A0A6A0BEF6_9LACT</name>
<evidence type="ECO:0000256" key="7">
    <source>
        <dbReference type="ARBA" id="ARBA00034125"/>
    </source>
</evidence>
<feature type="domain" description="Threonine/Serine exporter ThrE" evidence="9">
    <location>
        <begin position="10"/>
        <end position="145"/>
    </location>
</feature>
<dbReference type="InterPro" id="IPR050539">
    <property type="entry name" value="ThrE_Dicarb/AminoAcid_Exp"/>
</dbReference>
<keyword evidence="3" id="KW-0997">Cell inner membrane</keyword>
<organism evidence="10 11">
    <name type="scientific">Pseudolactococcus hodotermopsidis</name>
    <dbReference type="NCBI Taxonomy" id="2709157"/>
    <lineage>
        <taxon>Bacteria</taxon>
        <taxon>Bacillati</taxon>
        <taxon>Bacillota</taxon>
        <taxon>Bacilli</taxon>
        <taxon>Lactobacillales</taxon>
        <taxon>Streptococcaceae</taxon>
        <taxon>Pseudolactococcus</taxon>
    </lineage>
</organism>
<evidence type="ECO:0000256" key="1">
    <source>
        <dbReference type="ARBA" id="ARBA00004651"/>
    </source>
</evidence>
<feature type="transmembrane region" description="Helical" evidence="8">
    <location>
        <begin position="127"/>
        <end position="145"/>
    </location>
</feature>
<evidence type="ECO:0000256" key="3">
    <source>
        <dbReference type="ARBA" id="ARBA00022519"/>
    </source>
</evidence>
<evidence type="ECO:0000256" key="6">
    <source>
        <dbReference type="ARBA" id="ARBA00023136"/>
    </source>
</evidence>
<dbReference type="Proteomes" id="UP000480303">
    <property type="component" value="Unassembled WGS sequence"/>
</dbReference>